<reference evidence="3 4" key="1">
    <citation type="submission" date="2015-12" db="EMBL/GenBank/DDBJ databases">
        <title>Genome sequence of the marine Rhodobacteraceae strain O3.65, Candidatus Tritonibacter horizontis.</title>
        <authorList>
            <person name="Poehlein A."/>
            <person name="Giebel H.A."/>
            <person name="Voget S."/>
            <person name="Brinkhoff T."/>
        </authorList>
    </citation>
    <scope>NUCLEOTIDE SEQUENCE [LARGE SCALE GENOMIC DNA]</scope>
    <source>
        <strain evidence="3 4">O3.65</strain>
    </source>
</reference>
<feature type="domain" description="N-acetyltransferase" evidence="2">
    <location>
        <begin position="1"/>
        <end position="119"/>
    </location>
</feature>
<evidence type="ECO:0000313" key="3">
    <source>
        <dbReference type="EMBL" id="KUP92405.1"/>
    </source>
</evidence>
<evidence type="ECO:0000259" key="2">
    <source>
        <dbReference type="PROSITE" id="PS51186"/>
    </source>
</evidence>
<name>A0A132BVJ2_9RHOB</name>
<dbReference type="InterPro" id="IPR016181">
    <property type="entry name" value="Acyl_CoA_acyltransferase"/>
</dbReference>
<feature type="compositionally biased region" description="Basic and acidic residues" evidence="1">
    <location>
        <begin position="112"/>
        <end position="127"/>
    </location>
</feature>
<dbReference type="Pfam" id="PF13508">
    <property type="entry name" value="Acetyltransf_7"/>
    <property type="match status" value="1"/>
</dbReference>
<dbReference type="AlphaFoldDB" id="A0A132BVJ2"/>
<gene>
    <name evidence="3" type="ORF">TRIHO_27090</name>
</gene>
<feature type="region of interest" description="Disordered" evidence="1">
    <location>
        <begin position="101"/>
        <end position="127"/>
    </location>
</feature>
<evidence type="ECO:0000313" key="4">
    <source>
        <dbReference type="Proteomes" id="UP000068382"/>
    </source>
</evidence>
<dbReference type="PROSITE" id="PS51186">
    <property type="entry name" value="GNAT"/>
    <property type="match status" value="1"/>
</dbReference>
<comment type="caution">
    <text evidence="3">The sequence shown here is derived from an EMBL/GenBank/DDBJ whole genome shotgun (WGS) entry which is preliminary data.</text>
</comment>
<dbReference type="Gene3D" id="3.40.630.30">
    <property type="match status" value="1"/>
</dbReference>
<keyword evidence="4" id="KW-1185">Reference proteome</keyword>
<accession>A0A132BVJ2</accession>
<dbReference type="SUPFAM" id="SSF55729">
    <property type="entry name" value="Acyl-CoA N-acyltransferases (Nat)"/>
    <property type="match status" value="1"/>
</dbReference>
<dbReference type="InterPro" id="IPR000182">
    <property type="entry name" value="GNAT_dom"/>
</dbReference>
<keyword evidence="3" id="KW-0808">Transferase</keyword>
<dbReference type="Proteomes" id="UP000068382">
    <property type="component" value="Unassembled WGS sequence"/>
</dbReference>
<organism evidence="3 4">
    <name type="scientific">Tritonibacter horizontis</name>
    <dbReference type="NCBI Taxonomy" id="1768241"/>
    <lineage>
        <taxon>Bacteria</taxon>
        <taxon>Pseudomonadati</taxon>
        <taxon>Pseudomonadota</taxon>
        <taxon>Alphaproteobacteria</taxon>
        <taxon>Rhodobacterales</taxon>
        <taxon>Paracoccaceae</taxon>
        <taxon>Tritonibacter</taxon>
    </lineage>
</organism>
<sequence length="127" mass="13894">MPKEHSGAEAISFCDQMIAKGWVSVAEVETHRRIVGFMAQDGAEICALYLTAEARGQGIGKAFLARAKAASPSLKLWTFQANTGAQRFYLREGFVEVQRTDGAANGEGLPDVEYHWPPKQGESDHEP</sequence>
<proteinExistence type="predicted"/>
<evidence type="ECO:0000256" key="1">
    <source>
        <dbReference type="SAM" id="MobiDB-lite"/>
    </source>
</evidence>
<dbReference type="CDD" id="cd04301">
    <property type="entry name" value="NAT_SF"/>
    <property type="match status" value="1"/>
</dbReference>
<dbReference type="PATRIC" id="fig|1768241.3.peg.2835"/>
<dbReference type="EMBL" id="LPUY01000075">
    <property type="protein sequence ID" value="KUP92405.1"/>
    <property type="molecule type" value="Genomic_DNA"/>
</dbReference>
<protein>
    <submittedName>
        <fullName evidence="3">Putative acetyltransferase</fullName>
    </submittedName>
</protein>
<dbReference type="GO" id="GO:0016747">
    <property type="term" value="F:acyltransferase activity, transferring groups other than amino-acyl groups"/>
    <property type="evidence" value="ECO:0007669"/>
    <property type="project" value="InterPro"/>
</dbReference>